<evidence type="ECO:0000256" key="4">
    <source>
        <dbReference type="ARBA" id="ARBA00022827"/>
    </source>
</evidence>
<feature type="binding site" evidence="6">
    <location>
        <begin position="92"/>
        <end position="95"/>
    </location>
    <ligand>
        <name>dUMP</name>
        <dbReference type="ChEBI" id="CHEBI:246422"/>
        <note>ligand shared between dimeric partners</note>
    </ligand>
</feature>
<dbReference type="UniPathway" id="UPA00575"/>
<dbReference type="GO" id="GO:0032259">
    <property type="term" value="P:methylation"/>
    <property type="evidence" value="ECO:0007669"/>
    <property type="project" value="UniProtKB-KW"/>
</dbReference>
<feature type="active site" description="Involved in ionization of N3 of dUMP, leading to its activation" evidence="6">
    <location>
        <position position="203"/>
    </location>
</feature>
<feature type="binding site" description="in other chain" evidence="6">
    <location>
        <begin position="103"/>
        <end position="107"/>
    </location>
    <ligand>
        <name>dUMP</name>
        <dbReference type="ChEBI" id="CHEBI:246422"/>
        <note>ligand shared between dimeric partners</note>
    </ligand>
</feature>
<comment type="subunit">
    <text evidence="6">Homotetramer.</text>
</comment>
<dbReference type="GO" id="GO:0006231">
    <property type="term" value="P:dTMP biosynthetic process"/>
    <property type="evidence" value="ECO:0007669"/>
    <property type="project" value="UniProtKB-UniRule"/>
</dbReference>
<dbReference type="HAMAP" id="MF_01408">
    <property type="entry name" value="ThyX"/>
    <property type="match status" value="1"/>
</dbReference>
<keyword evidence="1 6" id="KW-0489">Methyltransferase</keyword>
<accession>A0A2W5CSG5</accession>
<dbReference type="InterPro" id="IPR003669">
    <property type="entry name" value="Thymidylate_synthase_ThyX"/>
</dbReference>
<dbReference type="PROSITE" id="PS51331">
    <property type="entry name" value="THYX"/>
    <property type="match status" value="1"/>
</dbReference>
<dbReference type="SUPFAM" id="SSF69796">
    <property type="entry name" value="Thymidylate synthase-complementing protein Thy1"/>
    <property type="match status" value="1"/>
</dbReference>
<feature type="binding site" description="in other chain" evidence="6">
    <location>
        <position position="176"/>
    </location>
    <ligand>
        <name>dUMP</name>
        <dbReference type="ChEBI" id="CHEBI:246422"/>
        <note>ligand shared between dimeric partners</note>
    </ligand>
</feature>
<dbReference type="PANTHER" id="PTHR34934">
    <property type="entry name" value="FLAVIN-DEPENDENT THYMIDYLATE SYNTHASE"/>
    <property type="match status" value="1"/>
</dbReference>
<feature type="binding site" evidence="6">
    <location>
        <begin position="192"/>
        <end position="194"/>
    </location>
    <ligand>
        <name>FAD</name>
        <dbReference type="ChEBI" id="CHEBI:57692"/>
        <note>ligand shared between neighboring subunits</note>
    </ligand>
</feature>
<dbReference type="GO" id="GO:0050797">
    <property type="term" value="F:thymidylate synthase (FAD) activity"/>
    <property type="evidence" value="ECO:0007669"/>
    <property type="project" value="UniProtKB-UniRule"/>
</dbReference>
<keyword evidence="2 6" id="KW-0285">Flavoprotein</keyword>
<dbReference type="GO" id="GO:0006235">
    <property type="term" value="P:dTTP biosynthetic process"/>
    <property type="evidence" value="ECO:0007669"/>
    <property type="project" value="UniProtKB-UniRule"/>
</dbReference>
<dbReference type="Gene3D" id="3.30.70.3180">
    <property type="match status" value="2"/>
</dbReference>
<dbReference type="EMBL" id="QFNY01000341">
    <property type="protein sequence ID" value="PZO97965.1"/>
    <property type="molecule type" value="Genomic_DNA"/>
</dbReference>
<keyword evidence="6" id="KW-0808">Transferase</keyword>
<comment type="cofactor">
    <cofactor evidence="6">
        <name>FAD</name>
        <dbReference type="ChEBI" id="CHEBI:57692"/>
    </cofactor>
    <text evidence="6">Binds 4 FAD per tetramer. Each FAD binding site is formed by three monomers.</text>
</comment>
<comment type="caution">
    <text evidence="6">Lacks conserved residue(s) required for the propagation of feature annotation.</text>
</comment>
<dbReference type="GO" id="GO:0050660">
    <property type="term" value="F:flavin adenine dinucleotide binding"/>
    <property type="evidence" value="ECO:0007669"/>
    <property type="project" value="UniProtKB-UniRule"/>
</dbReference>
<evidence type="ECO:0000256" key="2">
    <source>
        <dbReference type="ARBA" id="ARBA00022630"/>
    </source>
</evidence>
<comment type="similarity">
    <text evidence="6">Belongs to the thymidylate synthase ThyX family.</text>
</comment>
<sequence length="254" mass="28386">MATPVELDVQLIGHTQFHAPADIDWETDTDGPSALLEFAGRACYETWDKPNPHTATNAAYLRHIMDVGHLAVLEHSSATMYLRGVSRSCAHEVMRHRMFSFSQLSQRYVPDDEARVVVPRSVQDNPDLERLFLQAADVAHGAYTEILDSLNEDLDDGASARVNAALRAKQARQAARAVLPNAAETRFVMSGNFRSWRHFIAMRATEHADPEIRRVAIACLVELQAIAPEVFEDFSITELRDKTQIATSPYVSDI</sequence>
<feature type="binding site" evidence="6">
    <location>
        <begin position="95"/>
        <end position="97"/>
    </location>
    <ligand>
        <name>FAD</name>
        <dbReference type="ChEBI" id="CHEBI:57692"/>
        <note>ligand shared between neighboring subunits</note>
    </ligand>
</feature>
<keyword evidence="4 6" id="KW-0274">FAD</keyword>
<dbReference type="GO" id="GO:0070402">
    <property type="term" value="F:NADPH binding"/>
    <property type="evidence" value="ECO:0007669"/>
    <property type="project" value="TreeGrafter"/>
</dbReference>
<dbReference type="Gene3D" id="6.10.140.450">
    <property type="match status" value="1"/>
</dbReference>
<organism evidence="7 8">
    <name type="scientific">Corynebacterium urealyticum</name>
    <dbReference type="NCBI Taxonomy" id="43771"/>
    <lineage>
        <taxon>Bacteria</taxon>
        <taxon>Bacillati</taxon>
        <taxon>Actinomycetota</taxon>
        <taxon>Actinomycetes</taxon>
        <taxon>Mycobacteriales</taxon>
        <taxon>Corynebacteriaceae</taxon>
        <taxon>Corynebacterium</taxon>
    </lineage>
</organism>
<keyword evidence="5 6" id="KW-0521">NADP</keyword>
<proteinExistence type="inferred from homology"/>
<dbReference type="PANTHER" id="PTHR34934:SF1">
    <property type="entry name" value="FLAVIN-DEPENDENT THYMIDYLATE SYNTHASE"/>
    <property type="match status" value="1"/>
</dbReference>
<evidence type="ECO:0000313" key="7">
    <source>
        <dbReference type="EMBL" id="PZO97965.1"/>
    </source>
</evidence>
<gene>
    <name evidence="6" type="primary">thyX</name>
    <name evidence="7" type="ORF">DI609_11850</name>
</gene>
<dbReference type="Pfam" id="PF02511">
    <property type="entry name" value="Thy1"/>
    <property type="match status" value="1"/>
</dbReference>
<dbReference type="InterPro" id="IPR036098">
    <property type="entry name" value="Thymidylate_synthase_ThyX_sf"/>
</dbReference>
<dbReference type="EC" id="2.1.1.148" evidence="6"/>
<comment type="function">
    <text evidence="6">Catalyzes the reductive methylation of 2'-deoxyuridine-5'-monophosphate (dUMP) to 2'-deoxythymidine-5'-monophosphate (dTMP) while utilizing 5,10-methylenetetrahydrofolate (mTHF) as the methyl donor, and NADPH and FADH(2) as the reductant.</text>
</comment>
<dbReference type="AlphaFoldDB" id="A0A2W5CSG5"/>
<protein>
    <recommendedName>
        <fullName evidence="6">Flavin-dependent thymidylate synthase</fullName>
        <shortName evidence="6">FDTS</shortName>
        <ecNumber evidence="6">2.1.1.148</ecNumber>
    </recommendedName>
    <alternativeName>
        <fullName evidence="6">FAD-dependent thymidylate synthase</fullName>
    </alternativeName>
    <alternativeName>
        <fullName evidence="6">Thymidylate synthase ThyX</fullName>
        <shortName evidence="6">TS</shortName>
        <shortName evidence="6">TSase</shortName>
    </alternativeName>
</protein>
<comment type="caution">
    <text evidence="7">The sequence shown here is derived from an EMBL/GenBank/DDBJ whole genome shotgun (WGS) entry which is preliminary data.</text>
</comment>
<dbReference type="GO" id="GO:0004799">
    <property type="term" value="F:thymidylate synthase activity"/>
    <property type="evidence" value="ECO:0007669"/>
    <property type="project" value="TreeGrafter"/>
</dbReference>
<comment type="pathway">
    <text evidence="6">Pyrimidine metabolism; dTTP biosynthesis.</text>
</comment>
<evidence type="ECO:0000256" key="5">
    <source>
        <dbReference type="ARBA" id="ARBA00022857"/>
    </source>
</evidence>
<comment type="catalytic activity">
    <reaction evidence="6">
        <text>dUMP + (6R)-5,10-methylene-5,6,7,8-tetrahydrofolate + NADPH + H(+) = dTMP + (6S)-5,6,7,8-tetrahydrofolate + NADP(+)</text>
        <dbReference type="Rhea" id="RHEA:29043"/>
        <dbReference type="ChEBI" id="CHEBI:15378"/>
        <dbReference type="ChEBI" id="CHEBI:15636"/>
        <dbReference type="ChEBI" id="CHEBI:57453"/>
        <dbReference type="ChEBI" id="CHEBI:57783"/>
        <dbReference type="ChEBI" id="CHEBI:58349"/>
        <dbReference type="ChEBI" id="CHEBI:63528"/>
        <dbReference type="ChEBI" id="CHEBI:246422"/>
        <dbReference type="EC" id="2.1.1.148"/>
    </reaction>
</comment>
<feature type="binding site" evidence="6">
    <location>
        <position position="198"/>
    </location>
    <ligand>
        <name>FAD</name>
        <dbReference type="ChEBI" id="CHEBI:57692"/>
        <note>ligand shared between neighboring subunits</note>
    </ligand>
</feature>
<feature type="binding site" evidence="6">
    <location>
        <position position="103"/>
    </location>
    <ligand>
        <name>FAD</name>
        <dbReference type="ChEBI" id="CHEBI:57692"/>
        <note>ligand shared between neighboring subunits</note>
    </ligand>
</feature>
<evidence type="ECO:0000256" key="1">
    <source>
        <dbReference type="ARBA" id="ARBA00022603"/>
    </source>
</evidence>
<dbReference type="NCBIfam" id="TIGR02170">
    <property type="entry name" value="thyX"/>
    <property type="match status" value="1"/>
</dbReference>
<feature type="binding site" evidence="6">
    <location>
        <position position="203"/>
    </location>
    <ligand>
        <name>dUMP</name>
        <dbReference type="ChEBI" id="CHEBI:246422"/>
        <note>ligand shared between dimeric partners</note>
    </ligand>
</feature>
<reference evidence="7 8" key="1">
    <citation type="submission" date="2017-11" db="EMBL/GenBank/DDBJ databases">
        <title>Infants hospitalized years apart are colonized by the same room-sourced microbial strains.</title>
        <authorList>
            <person name="Brooks B."/>
            <person name="Olm M.R."/>
            <person name="Firek B.A."/>
            <person name="Baker R."/>
            <person name="Thomas B.C."/>
            <person name="Morowitz M.J."/>
            <person name="Banfield J.F."/>
        </authorList>
    </citation>
    <scope>NUCLEOTIDE SEQUENCE [LARGE SCALE GENOMIC DNA]</scope>
    <source>
        <strain evidence="7">S2_012_000_R3_87</strain>
    </source>
</reference>
<evidence type="ECO:0000256" key="3">
    <source>
        <dbReference type="ARBA" id="ARBA00022727"/>
    </source>
</evidence>
<keyword evidence="3 6" id="KW-0545">Nucleotide biosynthesis</keyword>
<evidence type="ECO:0000313" key="8">
    <source>
        <dbReference type="Proteomes" id="UP000249451"/>
    </source>
</evidence>
<dbReference type="CDD" id="cd20175">
    <property type="entry name" value="ThyX"/>
    <property type="match status" value="1"/>
</dbReference>
<dbReference type="Proteomes" id="UP000249451">
    <property type="component" value="Unassembled WGS sequence"/>
</dbReference>
<evidence type="ECO:0000256" key="6">
    <source>
        <dbReference type="HAMAP-Rule" id="MF_01408"/>
    </source>
</evidence>
<name>A0A2W5CSG5_9CORY</name>